<dbReference type="EMBL" id="CP002738">
    <property type="protein sequence ID" value="AEG02595.1"/>
    <property type="molecule type" value="Genomic_DNA"/>
</dbReference>
<sequence length="365" mass="41080">MIKVAVIGLGKMGLSHHSIVNMHPDVELVAVCDSSRFVLDMLEKYAGVRTYTNLGKMLESEALDAVIIATPSKLHGPMVRQCLEHSVHVFCEKPFCLDTEEGGQLTALAEQNGLINQVGYHYRFVGAFQEVKRLLEIGAIGTVTHVKAEAYGPVVLRPSGASWRNQRSEGGGCLYDYAAHPINLLNWYFGMPSMVSGTVMNKIFSADSEDEIYATLRFGKGLSGQLSVNWSDESYRRMTTKITIAGTQGKIYADRQECQVYLRDGKKMPADYLPGWNVSYTTELTSDVWFYVRGEEYSAQLDYFVQRIKFRQSDNVNSFASALQTDRVMQMLIVDSEQKSRELLNPRVVTEQNPPSWWQRLARAS</sequence>
<evidence type="ECO:0000313" key="3">
    <source>
        <dbReference type="EMBL" id="AEG02595.1"/>
    </source>
</evidence>
<dbReference type="eggNOG" id="COG0673">
    <property type="taxonomic scope" value="Bacteria"/>
</dbReference>
<dbReference type="PANTHER" id="PTHR43377:SF1">
    <property type="entry name" value="BILIVERDIN REDUCTASE A"/>
    <property type="match status" value="1"/>
</dbReference>
<reference evidence="4" key="3">
    <citation type="submission" date="2011-05" db="EMBL/GenBank/DDBJ databases">
        <title>Complete sequence of Methylomonas methanica MC09.</title>
        <authorList>
            <consortium name="US DOE Joint Genome Institute"/>
            <person name="Lucas S."/>
            <person name="Han J."/>
            <person name="Lapidus A."/>
            <person name="Cheng J.-F."/>
            <person name="Goodwin L."/>
            <person name="Pitluck S."/>
            <person name="Peters L."/>
            <person name="Mikhailova N."/>
            <person name="Teshima H."/>
            <person name="Han C."/>
            <person name="Tapia R."/>
            <person name="Land M."/>
            <person name="Hauser L."/>
            <person name="Kyrpides N."/>
            <person name="Ivanova N."/>
            <person name="Pagani I."/>
            <person name="Stein L."/>
            <person name="Woyke T."/>
        </authorList>
    </citation>
    <scope>NUCLEOTIDE SEQUENCE [LARGE SCALE GENOMIC DNA]</scope>
    <source>
        <strain evidence="4">MC09</strain>
    </source>
</reference>
<dbReference type="Pfam" id="PF22725">
    <property type="entry name" value="GFO_IDH_MocA_C3"/>
    <property type="match status" value="1"/>
</dbReference>
<feature type="domain" description="GFO/IDH/MocA-like oxidoreductase" evidence="2">
    <location>
        <begin position="128"/>
        <end position="251"/>
    </location>
</feature>
<accession>G0A252</accession>
<proteinExistence type="predicted"/>
<dbReference type="STRING" id="857087.Metme_4244"/>
<feature type="domain" description="Gfo/Idh/MocA-like oxidoreductase N-terminal" evidence="1">
    <location>
        <begin position="2"/>
        <end position="120"/>
    </location>
</feature>
<reference evidence="3 4" key="1">
    <citation type="journal article" date="2011" name="J. Bacteriol.">
        <title>Complete Genome Sequence of the Aerobic Marine Methanotroph Methylomonas methanica MC09.</title>
        <authorList>
            <person name="Boden R."/>
            <person name="Cunliffe M."/>
            <person name="Scanlan J."/>
            <person name="Moussard H."/>
            <person name="Kits K.D."/>
            <person name="Klotz M.G."/>
            <person name="Jetten M.S."/>
            <person name="Vuilleumier S."/>
            <person name="Han J."/>
            <person name="Peters L."/>
            <person name="Mikhailova N."/>
            <person name="Teshima H."/>
            <person name="Tapia R."/>
            <person name="Kyrpides N."/>
            <person name="Ivanova N."/>
            <person name="Pagani I."/>
            <person name="Cheng J.F."/>
            <person name="Goodwin L."/>
            <person name="Han C."/>
            <person name="Hauser L."/>
            <person name="Land M.L."/>
            <person name="Lapidus A."/>
            <person name="Lucas S."/>
            <person name="Pitluck S."/>
            <person name="Woyke T."/>
            <person name="Stein L."/>
            <person name="Murrell J.C."/>
        </authorList>
    </citation>
    <scope>NUCLEOTIDE SEQUENCE [LARGE SCALE GENOMIC DNA]</scope>
    <source>
        <strain evidence="3 4">MC09</strain>
    </source>
</reference>
<dbReference type="KEGG" id="mmt:Metme_4244"/>
<dbReference type="RefSeq" id="WP_013820810.1">
    <property type="nucleotide sequence ID" value="NC_015572.1"/>
</dbReference>
<dbReference type="SUPFAM" id="SSF51735">
    <property type="entry name" value="NAD(P)-binding Rossmann-fold domains"/>
    <property type="match status" value="1"/>
</dbReference>
<dbReference type="AlphaFoldDB" id="G0A252"/>
<dbReference type="GO" id="GO:0000166">
    <property type="term" value="F:nucleotide binding"/>
    <property type="evidence" value="ECO:0007669"/>
    <property type="project" value="InterPro"/>
</dbReference>
<dbReference type="PANTHER" id="PTHR43377">
    <property type="entry name" value="BILIVERDIN REDUCTASE A"/>
    <property type="match status" value="1"/>
</dbReference>
<protein>
    <submittedName>
        <fullName evidence="3">Oxidoreductase domain protein</fullName>
    </submittedName>
</protein>
<dbReference type="Gene3D" id="3.40.50.720">
    <property type="entry name" value="NAD(P)-binding Rossmann-like Domain"/>
    <property type="match status" value="1"/>
</dbReference>
<evidence type="ECO:0000313" key="4">
    <source>
        <dbReference type="Proteomes" id="UP000008888"/>
    </source>
</evidence>
<evidence type="ECO:0000259" key="1">
    <source>
        <dbReference type="Pfam" id="PF01408"/>
    </source>
</evidence>
<reference key="2">
    <citation type="submission" date="2011-05" db="EMBL/GenBank/DDBJ databases">
        <title>Complete genome sequence of the aerobic marine methanotroph Methylomonas methanica MC09.</title>
        <authorList>
            <person name="Boden R."/>
            <person name="Cunliffe M."/>
            <person name="Scanlan J."/>
            <person name="Moussard H."/>
            <person name="Kits K.D."/>
            <person name="Klotz M."/>
            <person name="Jetten M."/>
            <person name="Vuilleumier S."/>
            <person name="Han J."/>
            <person name="Peters L."/>
            <person name="Mikhailova N."/>
            <person name="Teshima H."/>
            <person name="Tapia R."/>
            <person name="Kyrpides N."/>
            <person name="Ivanova N."/>
            <person name="Pagani I."/>
            <person name="Cheng J.-F."/>
            <person name="Goodwin L."/>
            <person name="Han C."/>
            <person name="Hauser L."/>
            <person name="Land M."/>
            <person name="Lapidus A."/>
            <person name="Lucas S."/>
            <person name="Pitluck S."/>
            <person name="Woyke T."/>
            <person name="Stein L.Y."/>
            <person name="Murrell C."/>
        </authorList>
    </citation>
    <scope>NUCLEOTIDE SEQUENCE</scope>
    <source>
        <strain>MC09</strain>
    </source>
</reference>
<organism evidence="3 4">
    <name type="scientific">Methylomonas methanica (strain DSM 25384 / MC09)</name>
    <dbReference type="NCBI Taxonomy" id="857087"/>
    <lineage>
        <taxon>Bacteria</taxon>
        <taxon>Pseudomonadati</taxon>
        <taxon>Pseudomonadota</taxon>
        <taxon>Gammaproteobacteria</taxon>
        <taxon>Methylococcales</taxon>
        <taxon>Methylococcaceae</taxon>
        <taxon>Methylomonas</taxon>
    </lineage>
</organism>
<keyword evidence="4" id="KW-1185">Reference proteome</keyword>
<dbReference type="Gene3D" id="3.30.360.10">
    <property type="entry name" value="Dihydrodipicolinate Reductase, domain 2"/>
    <property type="match status" value="1"/>
</dbReference>
<dbReference type="InterPro" id="IPR036291">
    <property type="entry name" value="NAD(P)-bd_dom_sf"/>
</dbReference>
<dbReference type="SUPFAM" id="SSF55347">
    <property type="entry name" value="Glyceraldehyde-3-phosphate dehydrogenase-like, C-terminal domain"/>
    <property type="match status" value="1"/>
</dbReference>
<dbReference type="Pfam" id="PF01408">
    <property type="entry name" value="GFO_IDH_MocA"/>
    <property type="match status" value="1"/>
</dbReference>
<gene>
    <name evidence="3" type="ordered locus">Metme_4244</name>
</gene>
<dbReference type="InterPro" id="IPR055170">
    <property type="entry name" value="GFO_IDH_MocA-like_dom"/>
</dbReference>
<evidence type="ECO:0000259" key="2">
    <source>
        <dbReference type="Pfam" id="PF22725"/>
    </source>
</evidence>
<dbReference type="InterPro" id="IPR000683">
    <property type="entry name" value="Gfo/Idh/MocA-like_OxRdtase_N"/>
</dbReference>
<dbReference type="OrthoDB" id="9781031at2"/>
<dbReference type="Proteomes" id="UP000008888">
    <property type="component" value="Chromosome"/>
</dbReference>
<dbReference type="InterPro" id="IPR051450">
    <property type="entry name" value="Gfo/Idh/MocA_Oxidoreductases"/>
</dbReference>
<dbReference type="HOGENOM" id="CLU_023194_1_2_6"/>
<name>G0A252_METMM</name>